<proteinExistence type="predicted"/>
<organism evidence="1 2">
    <name type="scientific">Thermus arciformis</name>
    <dbReference type="NCBI Taxonomy" id="482827"/>
    <lineage>
        <taxon>Bacteria</taxon>
        <taxon>Thermotogati</taxon>
        <taxon>Deinococcota</taxon>
        <taxon>Deinococci</taxon>
        <taxon>Thermales</taxon>
        <taxon>Thermaceae</taxon>
        <taxon>Thermus</taxon>
    </lineage>
</organism>
<dbReference type="OrthoDB" id="9828824at2"/>
<evidence type="ECO:0000313" key="1">
    <source>
        <dbReference type="EMBL" id="SDE75287.1"/>
    </source>
</evidence>
<dbReference type="RefSeq" id="WP_093006369.1">
    <property type="nucleotide sequence ID" value="NZ_FNBC01000009.1"/>
</dbReference>
<dbReference type="AlphaFoldDB" id="A0A1G7FHH9"/>
<evidence type="ECO:0000313" key="2">
    <source>
        <dbReference type="Proteomes" id="UP000199446"/>
    </source>
</evidence>
<protein>
    <submittedName>
        <fullName evidence="1">Uncharacterized protein</fullName>
    </submittedName>
</protein>
<name>A0A1G7FHH9_9DEIN</name>
<dbReference type="STRING" id="482827.SAMN04488243_10919"/>
<dbReference type="Proteomes" id="UP000199446">
    <property type="component" value="Unassembled WGS sequence"/>
</dbReference>
<gene>
    <name evidence="1" type="ORF">SAMN04488243_10919</name>
</gene>
<accession>A0A1G7FHH9</accession>
<sequence length="205" mass="22420">MTLALLHTLHENPSLAFHRVGEGLKVIPAVPPEARPALAHFKTALLQALEDGERVEARALLSPWRVLPLLGHALGVEAPLVLTIYAREGDEPRRYLVPPGDLTPYSAWASKNSPPPWRLHLFPTTGGWALDVRGGWEVAVEALAGRTRYLLLLPGPEARAWLEAAGKGLVRPEELSVWRRGETPFTAKGWDEALARLEEVAHAGG</sequence>
<dbReference type="EMBL" id="FNBC01000009">
    <property type="protein sequence ID" value="SDE75287.1"/>
    <property type="molecule type" value="Genomic_DNA"/>
</dbReference>
<keyword evidence="2" id="KW-1185">Reference proteome</keyword>
<reference evidence="2" key="1">
    <citation type="submission" date="2016-10" db="EMBL/GenBank/DDBJ databases">
        <authorList>
            <person name="Varghese N."/>
            <person name="Submissions S."/>
        </authorList>
    </citation>
    <scope>NUCLEOTIDE SEQUENCE [LARGE SCALE GENOMIC DNA]</scope>
    <source>
        <strain evidence="2">CGMCC 1.6992</strain>
    </source>
</reference>